<organism evidence="3 4">
    <name type="scientific">Fusobacterium gonidiaformans 3-1-5R</name>
    <dbReference type="NCBI Taxonomy" id="469605"/>
    <lineage>
        <taxon>Bacteria</taxon>
        <taxon>Fusobacteriati</taxon>
        <taxon>Fusobacteriota</taxon>
        <taxon>Fusobacteriia</taxon>
        <taxon>Fusobacteriales</taxon>
        <taxon>Fusobacteriaceae</taxon>
        <taxon>Fusobacterium</taxon>
    </lineage>
</organism>
<dbReference type="HOGENOM" id="CLU_979187_0_0_0"/>
<gene>
    <name evidence="3" type="ORF">FSBG_00377</name>
</gene>
<reference evidence="3 4" key="1">
    <citation type="submission" date="2009-02" db="EMBL/GenBank/DDBJ databases">
        <title>The Genome Sequence of Fusobacterium sp. 3_1_5R.</title>
        <authorList>
            <consortium name="The Broad Institute Genome Sequencing Platform"/>
            <person name="Ward D."/>
            <person name="Young S.K."/>
            <person name="Kodira C.D."/>
            <person name="Zeng Q."/>
            <person name="Koehrsen M."/>
            <person name="Alvarado L."/>
            <person name="Berlin A."/>
            <person name="Borenstein D."/>
            <person name="Chen Z."/>
            <person name="Engels R."/>
            <person name="Freedman E."/>
            <person name="Gellesch M."/>
            <person name="Goldberg J."/>
            <person name="Griggs A."/>
            <person name="Gujja S."/>
            <person name="Heiman D."/>
            <person name="Hepburn T."/>
            <person name="Howarth C."/>
            <person name="Jen D."/>
            <person name="Larson L."/>
            <person name="Lewis B."/>
            <person name="Mehta T."/>
            <person name="Park D."/>
            <person name="Pearson M."/>
            <person name="Roberts A."/>
            <person name="Saif S."/>
            <person name="Shea T."/>
            <person name="Shenoy N."/>
            <person name="Sisk P."/>
            <person name="Stolte C."/>
            <person name="Sykes S."/>
            <person name="Walk T."/>
            <person name="White J."/>
            <person name="Yandava C."/>
            <person name="Allen-Vercoe E."/>
            <person name="Strauss J."/>
            <person name="Ambrose C."/>
            <person name="Lander E."/>
            <person name="Nusbaum C."/>
            <person name="Galagan J."/>
            <person name="Birren B."/>
        </authorList>
    </citation>
    <scope>NUCLEOTIDE SEQUENCE [LARGE SCALE GENOMIC DNA]</scope>
    <source>
        <strain evidence="3 4">3_1_5R</strain>
    </source>
</reference>
<evidence type="ECO:0008006" key="5">
    <source>
        <dbReference type="Google" id="ProtNLM"/>
    </source>
</evidence>
<protein>
    <recommendedName>
        <fullName evidence="5">P-type conjugative transfer protein TrbJ</fullName>
    </recommendedName>
</protein>
<keyword evidence="2" id="KW-1133">Transmembrane helix</keyword>
<evidence type="ECO:0000313" key="4">
    <source>
        <dbReference type="Proteomes" id="UP000002975"/>
    </source>
</evidence>
<feature type="transmembrane region" description="Helical" evidence="2">
    <location>
        <begin position="14"/>
        <end position="35"/>
    </location>
</feature>
<keyword evidence="2" id="KW-0472">Membrane</keyword>
<keyword evidence="4" id="KW-1185">Reference proteome</keyword>
<keyword evidence="1" id="KW-0175">Coiled coil</keyword>
<name>E5BFJ9_9FUSO</name>
<dbReference type="EMBL" id="GG657971">
    <property type="protein sequence ID" value="EFS20880.1"/>
    <property type="molecule type" value="Genomic_DNA"/>
</dbReference>
<keyword evidence="2" id="KW-0812">Transmembrane</keyword>
<accession>E5BFJ9</accession>
<dbReference type="Proteomes" id="UP000002975">
    <property type="component" value="Unassembled WGS sequence"/>
</dbReference>
<evidence type="ECO:0000256" key="1">
    <source>
        <dbReference type="SAM" id="Coils"/>
    </source>
</evidence>
<proteinExistence type="predicted"/>
<feature type="coiled-coil region" evidence="1">
    <location>
        <begin position="238"/>
        <end position="277"/>
    </location>
</feature>
<dbReference type="AlphaFoldDB" id="E5BFJ9"/>
<evidence type="ECO:0000256" key="2">
    <source>
        <dbReference type="SAM" id="Phobius"/>
    </source>
</evidence>
<evidence type="ECO:0000313" key="3">
    <source>
        <dbReference type="EMBL" id="EFS20880.1"/>
    </source>
</evidence>
<sequence length="284" mass="32280">MLLHERRSMKLKRIVIYVFIGILSFNLNAGIFGGGKSGSLKEILKLLVSINAAAGTNGVATLAEIESKLQLIEQTKMQLEQLKMEAENFKQLGKELGHADIAKINQILDRTLGFKDYANTTATAMGKNLDSFFSDYNGSRYQMFDKYDLDILKEQRNKLRENQTEMQKAVYNNMAKNQMYANINDQGQELKRKVSTLNNVAGTLQAIQAIGGILEQTNVILLETKQMIATNMEMKDRIEAQARKEAEIQDDNAEAEAKETEEILKKVREEEKRDKKKSNFKIKF</sequence>
<feature type="coiled-coil region" evidence="1">
    <location>
        <begin position="62"/>
        <end position="92"/>
    </location>
</feature>
<dbReference type="BioCyc" id="FSP469605-HMP:GTSP-380-MONOMER"/>